<name>A0AAV5WDV6_9BILA</name>
<dbReference type="InterPro" id="IPR012677">
    <property type="entry name" value="Nucleotide-bd_a/b_plait_sf"/>
</dbReference>
<dbReference type="Pfam" id="PF00076">
    <property type="entry name" value="RRM_1"/>
    <property type="match status" value="1"/>
</dbReference>
<evidence type="ECO:0000313" key="3">
    <source>
        <dbReference type="Proteomes" id="UP001432322"/>
    </source>
</evidence>
<feature type="non-terminal residue" evidence="2">
    <location>
        <position position="1"/>
    </location>
</feature>
<gene>
    <name evidence="2" type="ORF">PFISCL1PPCAC_21349</name>
</gene>
<dbReference type="SUPFAM" id="SSF54928">
    <property type="entry name" value="RNA-binding domain, RBD"/>
    <property type="match status" value="1"/>
</dbReference>
<keyword evidence="3" id="KW-1185">Reference proteome</keyword>
<comment type="caution">
    <text evidence="2">The sequence shown here is derived from an EMBL/GenBank/DDBJ whole genome shotgun (WGS) entry which is preliminary data.</text>
</comment>
<organism evidence="2 3">
    <name type="scientific">Pristionchus fissidentatus</name>
    <dbReference type="NCBI Taxonomy" id="1538716"/>
    <lineage>
        <taxon>Eukaryota</taxon>
        <taxon>Metazoa</taxon>
        <taxon>Ecdysozoa</taxon>
        <taxon>Nematoda</taxon>
        <taxon>Chromadorea</taxon>
        <taxon>Rhabditida</taxon>
        <taxon>Rhabditina</taxon>
        <taxon>Diplogasteromorpha</taxon>
        <taxon>Diplogasteroidea</taxon>
        <taxon>Neodiplogasteridae</taxon>
        <taxon>Pristionchus</taxon>
    </lineage>
</organism>
<dbReference type="InterPro" id="IPR035979">
    <property type="entry name" value="RBD_domain_sf"/>
</dbReference>
<dbReference type="InterPro" id="IPR000504">
    <property type="entry name" value="RRM_dom"/>
</dbReference>
<sequence>QQLQQLQQANNQPFAAGTFRWHTPSRVDYSSAATKGAVVINYIPVTVTSVEVTKFMERIGPITQLQYPVVTRIPSGPIARCKYENNEMANRALRALSGRRLGGVPVAVFRAKYWYTADWRKQCTSPLNA</sequence>
<dbReference type="EMBL" id="BTSY01000005">
    <property type="protein sequence ID" value="GMT30052.1"/>
    <property type="molecule type" value="Genomic_DNA"/>
</dbReference>
<dbReference type="Gene3D" id="3.30.70.330">
    <property type="match status" value="1"/>
</dbReference>
<accession>A0AAV5WDV6</accession>
<dbReference type="CDD" id="cd00590">
    <property type="entry name" value="RRM_SF"/>
    <property type="match status" value="1"/>
</dbReference>
<proteinExistence type="predicted"/>
<dbReference type="Proteomes" id="UP001432322">
    <property type="component" value="Unassembled WGS sequence"/>
</dbReference>
<protein>
    <recommendedName>
        <fullName evidence="1">RRM domain-containing protein</fullName>
    </recommendedName>
</protein>
<dbReference type="AlphaFoldDB" id="A0AAV5WDV6"/>
<evidence type="ECO:0000313" key="2">
    <source>
        <dbReference type="EMBL" id="GMT30052.1"/>
    </source>
</evidence>
<reference evidence="2" key="1">
    <citation type="submission" date="2023-10" db="EMBL/GenBank/DDBJ databases">
        <title>Genome assembly of Pristionchus species.</title>
        <authorList>
            <person name="Yoshida K."/>
            <person name="Sommer R.J."/>
        </authorList>
    </citation>
    <scope>NUCLEOTIDE SEQUENCE</scope>
    <source>
        <strain evidence="2">RS5133</strain>
    </source>
</reference>
<feature type="domain" description="RRM" evidence="1">
    <location>
        <begin position="38"/>
        <end position="103"/>
    </location>
</feature>
<feature type="non-terminal residue" evidence="2">
    <location>
        <position position="129"/>
    </location>
</feature>
<evidence type="ECO:0000259" key="1">
    <source>
        <dbReference type="Pfam" id="PF00076"/>
    </source>
</evidence>
<dbReference type="GO" id="GO:0003723">
    <property type="term" value="F:RNA binding"/>
    <property type="evidence" value="ECO:0007669"/>
    <property type="project" value="InterPro"/>
</dbReference>